<reference evidence="1 2" key="1">
    <citation type="journal article" date="2016" name="Nat. Commun.">
        <title>Ectomycorrhizal ecology is imprinted in the genome of the dominant symbiotic fungus Cenococcum geophilum.</title>
        <authorList>
            <consortium name="DOE Joint Genome Institute"/>
            <person name="Peter M."/>
            <person name="Kohler A."/>
            <person name="Ohm R.A."/>
            <person name="Kuo A."/>
            <person name="Krutzmann J."/>
            <person name="Morin E."/>
            <person name="Arend M."/>
            <person name="Barry K.W."/>
            <person name="Binder M."/>
            <person name="Choi C."/>
            <person name="Clum A."/>
            <person name="Copeland A."/>
            <person name="Grisel N."/>
            <person name="Haridas S."/>
            <person name="Kipfer T."/>
            <person name="LaButti K."/>
            <person name="Lindquist E."/>
            <person name="Lipzen A."/>
            <person name="Maire R."/>
            <person name="Meier B."/>
            <person name="Mihaltcheva S."/>
            <person name="Molinier V."/>
            <person name="Murat C."/>
            <person name="Poggeler S."/>
            <person name="Quandt C.A."/>
            <person name="Sperisen C."/>
            <person name="Tritt A."/>
            <person name="Tisserant E."/>
            <person name="Crous P.W."/>
            <person name="Henrissat B."/>
            <person name="Nehls U."/>
            <person name="Egli S."/>
            <person name="Spatafora J.W."/>
            <person name="Grigoriev I.V."/>
            <person name="Martin F.M."/>
        </authorList>
    </citation>
    <scope>NUCLEOTIDE SEQUENCE [LARGE SCALE GENOMIC DNA]</scope>
    <source>
        <strain evidence="1 2">CBS 459.81</strain>
    </source>
</reference>
<gene>
    <name evidence="1" type="ORF">K432DRAFT_473344</name>
</gene>
<name>A0A8E2JH40_9PEZI</name>
<dbReference type="Proteomes" id="UP000250266">
    <property type="component" value="Unassembled WGS sequence"/>
</dbReference>
<sequence length="158" mass="17458">MSRLAAIKSAPGQGLQAPIPDLFSADLGERGMRETRELSRAATCQTRPRALRYCGKNPVIAARISPDGGVNTCCCDLQKNLANELHANELQIDEFQRAQKTLERPQLTAASSPTAHRCKARLTSEMRTSQTGICPAFVKGTKRRPRHKYFTEPLNLPL</sequence>
<organism evidence="1 2">
    <name type="scientific">Lepidopterella palustris CBS 459.81</name>
    <dbReference type="NCBI Taxonomy" id="1314670"/>
    <lineage>
        <taxon>Eukaryota</taxon>
        <taxon>Fungi</taxon>
        <taxon>Dikarya</taxon>
        <taxon>Ascomycota</taxon>
        <taxon>Pezizomycotina</taxon>
        <taxon>Dothideomycetes</taxon>
        <taxon>Pleosporomycetidae</taxon>
        <taxon>Mytilinidiales</taxon>
        <taxon>Argynnaceae</taxon>
        <taxon>Lepidopterella</taxon>
    </lineage>
</organism>
<proteinExistence type="predicted"/>
<evidence type="ECO:0000313" key="2">
    <source>
        <dbReference type="Proteomes" id="UP000250266"/>
    </source>
</evidence>
<protein>
    <submittedName>
        <fullName evidence="1">Uncharacterized protein</fullName>
    </submittedName>
</protein>
<evidence type="ECO:0000313" key="1">
    <source>
        <dbReference type="EMBL" id="OCK82112.1"/>
    </source>
</evidence>
<dbReference type="EMBL" id="KV744898">
    <property type="protein sequence ID" value="OCK82112.1"/>
    <property type="molecule type" value="Genomic_DNA"/>
</dbReference>
<dbReference type="AlphaFoldDB" id="A0A8E2JH40"/>
<accession>A0A8E2JH40</accession>
<keyword evidence="2" id="KW-1185">Reference proteome</keyword>